<evidence type="ECO:0000313" key="2">
    <source>
        <dbReference type="EMBL" id="MFD1019469.1"/>
    </source>
</evidence>
<keyword evidence="1" id="KW-0472">Membrane</keyword>
<keyword evidence="1" id="KW-0812">Transmembrane</keyword>
<proteinExistence type="predicted"/>
<dbReference type="EMBL" id="JBHTKL010000005">
    <property type="protein sequence ID" value="MFD1019469.1"/>
    <property type="molecule type" value="Genomic_DNA"/>
</dbReference>
<dbReference type="RefSeq" id="WP_386059410.1">
    <property type="nucleotide sequence ID" value="NZ_JBHTKL010000005.1"/>
</dbReference>
<keyword evidence="3" id="KW-1185">Reference proteome</keyword>
<sequence length="65" mass="7345">MKRLSRYGKINLALGFVMFLAGIYLLFIEINEGTFEFIRSRGIAFTFIGIGLAFAALTYEKKSNT</sequence>
<name>A0ABW3L044_9BACI</name>
<evidence type="ECO:0000313" key="3">
    <source>
        <dbReference type="Proteomes" id="UP001596990"/>
    </source>
</evidence>
<feature type="transmembrane region" description="Helical" evidence="1">
    <location>
        <begin position="42"/>
        <end position="59"/>
    </location>
</feature>
<reference evidence="3" key="1">
    <citation type="journal article" date="2019" name="Int. J. Syst. Evol. Microbiol.">
        <title>The Global Catalogue of Microorganisms (GCM) 10K type strain sequencing project: providing services to taxonomists for standard genome sequencing and annotation.</title>
        <authorList>
            <consortium name="The Broad Institute Genomics Platform"/>
            <consortium name="The Broad Institute Genome Sequencing Center for Infectious Disease"/>
            <person name="Wu L."/>
            <person name="Ma J."/>
        </authorList>
    </citation>
    <scope>NUCLEOTIDE SEQUENCE [LARGE SCALE GENOMIC DNA]</scope>
    <source>
        <strain evidence="3">CCUG 56607</strain>
    </source>
</reference>
<feature type="transmembrane region" description="Helical" evidence="1">
    <location>
        <begin position="12"/>
        <end position="30"/>
    </location>
</feature>
<gene>
    <name evidence="2" type="ORF">ACFQ2J_09835</name>
</gene>
<protein>
    <submittedName>
        <fullName evidence="2">Uncharacterized protein</fullName>
    </submittedName>
</protein>
<organism evidence="2 3">
    <name type="scientific">Thalassobacillus hwangdonensis</name>
    <dbReference type="NCBI Taxonomy" id="546108"/>
    <lineage>
        <taxon>Bacteria</taxon>
        <taxon>Bacillati</taxon>
        <taxon>Bacillota</taxon>
        <taxon>Bacilli</taxon>
        <taxon>Bacillales</taxon>
        <taxon>Bacillaceae</taxon>
        <taxon>Thalassobacillus</taxon>
    </lineage>
</organism>
<evidence type="ECO:0000256" key="1">
    <source>
        <dbReference type="SAM" id="Phobius"/>
    </source>
</evidence>
<dbReference type="Proteomes" id="UP001596990">
    <property type="component" value="Unassembled WGS sequence"/>
</dbReference>
<comment type="caution">
    <text evidence="2">The sequence shown here is derived from an EMBL/GenBank/DDBJ whole genome shotgun (WGS) entry which is preliminary data.</text>
</comment>
<accession>A0ABW3L044</accession>
<keyword evidence="1" id="KW-1133">Transmembrane helix</keyword>